<reference evidence="2 3" key="1">
    <citation type="submission" date="2017-05" db="EMBL/GenBank/DDBJ databases">
        <authorList>
            <person name="Varghese N."/>
            <person name="Submissions S."/>
        </authorList>
    </citation>
    <scope>NUCLEOTIDE SEQUENCE [LARGE SCALE GENOMIC DNA]</scope>
    <source>
        <strain evidence="2 3">DSM 25457</strain>
    </source>
</reference>
<sequence length="312" mass="33230">MRTLSFGVLIVLFGFVAALPFRKTPQPGGVQPENVLATGPTTGLTLTDEAVPYDPLLVAQDYGPVNGLSMPMPQRSSAGVPSTLASQAGPVGRGIPSDAVARPRRDLRLPLTYDDLAVPLATPHYVDERFGAVAKPSADTRQPQLGQSQLPQSPAGQTQVGQSQLGQSQVGQSQVGQAASAPPATRFSKSGMRTASTDPPVDQQRARYQDARFGSEPSYPGLASSPFQQFDPAPRSVLRPDSFQASQGPEESIATRSPVPQGQVQGRLASDSQPSENQLRQAVEAEAAAGPRLLRENQATDTRVRYWIRQPD</sequence>
<evidence type="ECO:0000313" key="2">
    <source>
        <dbReference type="EMBL" id="SMP75303.1"/>
    </source>
</evidence>
<comment type="caution">
    <text evidence="2">The sequence shown here is derived from an EMBL/GenBank/DDBJ whole genome shotgun (WGS) entry which is preliminary data.</text>
</comment>
<accession>A0ABY1QM33</accession>
<feature type="region of interest" description="Disordered" evidence="1">
    <location>
        <begin position="135"/>
        <end position="296"/>
    </location>
</feature>
<evidence type="ECO:0000256" key="1">
    <source>
        <dbReference type="SAM" id="MobiDB-lite"/>
    </source>
</evidence>
<organism evidence="2 3">
    <name type="scientific">Neorhodopirellula lusitana</name>
    <dbReference type="NCBI Taxonomy" id="445327"/>
    <lineage>
        <taxon>Bacteria</taxon>
        <taxon>Pseudomonadati</taxon>
        <taxon>Planctomycetota</taxon>
        <taxon>Planctomycetia</taxon>
        <taxon>Pirellulales</taxon>
        <taxon>Pirellulaceae</taxon>
        <taxon>Neorhodopirellula</taxon>
    </lineage>
</organism>
<feature type="compositionally biased region" description="Low complexity" evidence="1">
    <location>
        <begin position="142"/>
        <end position="177"/>
    </location>
</feature>
<feature type="compositionally biased region" description="Polar residues" evidence="1">
    <location>
        <begin position="243"/>
        <end position="280"/>
    </location>
</feature>
<dbReference type="EMBL" id="FXUG01000019">
    <property type="protein sequence ID" value="SMP75303.1"/>
    <property type="molecule type" value="Genomic_DNA"/>
</dbReference>
<keyword evidence="3" id="KW-1185">Reference proteome</keyword>
<proteinExistence type="predicted"/>
<gene>
    <name evidence="2" type="ORF">SAMN06265222_1199</name>
</gene>
<name>A0ABY1QM33_9BACT</name>
<evidence type="ECO:0000313" key="3">
    <source>
        <dbReference type="Proteomes" id="UP001158067"/>
    </source>
</evidence>
<feature type="region of interest" description="Disordered" evidence="1">
    <location>
        <begin position="73"/>
        <end position="99"/>
    </location>
</feature>
<protein>
    <submittedName>
        <fullName evidence="2">Uncharacterized protein</fullName>
    </submittedName>
</protein>
<dbReference type="RefSeq" id="WP_283435024.1">
    <property type="nucleotide sequence ID" value="NZ_FXUG01000019.1"/>
</dbReference>
<dbReference type="Proteomes" id="UP001158067">
    <property type="component" value="Unassembled WGS sequence"/>
</dbReference>
<feature type="compositionally biased region" description="Polar residues" evidence="1">
    <location>
        <begin position="187"/>
        <end position="197"/>
    </location>
</feature>
<feature type="compositionally biased region" description="Polar residues" evidence="1">
    <location>
        <begin position="74"/>
        <end position="86"/>
    </location>
</feature>